<gene>
    <name evidence="2" type="primary">RINT1</name>
    <name evidence="2" type="ORF">DNF11_1378</name>
</gene>
<organism evidence="2 3">
    <name type="scientific">Malassezia restricta (strain ATCC 96810 / NBRC 103918 / CBS 7877)</name>
    <name type="common">Seborrheic dermatitis infection agent</name>
    <dbReference type="NCBI Taxonomy" id="425264"/>
    <lineage>
        <taxon>Eukaryota</taxon>
        <taxon>Fungi</taxon>
        <taxon>Dikarya</taxon>
        <taxon>Basidiomycota</taxon>
        <taxon>Ustilaginomycotina</taxon>
        <taxon>Malasseziomycetes</taxon>
        <taxon>Malasseziales</taxon>
        <taxon>Malasseziaceae</taxon>
        <taxon>Malassezia</taxon>
    </lineage>
</organism>
<dbReference type="STRING" id="425264.A0A3G2S5G3"/>
<dbReference type="AlphaFoldDB" id="A0A3G2S5G3"/>
<accession>A0A3G2S5G3</accession>
<dbReference type="Proteomes" id="UP000269793">
    <property type="component" value="Chromosome II"/>
</dbReference>
<dbReference type="GO" id="GO:0060628">
    <property type="term" value="P:regulation of ER to Golgi vesicle-mediated transport"/>
    <property type="evidence" value="ECO:0007669"/>
    <property type="project" value="TreeGrafter"/>
</dbReference>
<dbReference type="PANTHER" id="PTHR13520">
    <property type="entry name" value="RAD50-INTERACTING PROTEIN 1 RINT-1"/>
    <property type="match status" value="1"/>
</dbReference>
<dbReference type="GO" id="GO:0070939">
    <property type="term" value="C:Dsl1/NZR complex"/>
    <property type="evidence" value="ECO:0007669"/>
    <property type="project" value="InterPro"/>
</dbReference>
<dbReference type="GO" id="GO:0006888">
    <property type="term" value="P:endoplasmic reticulum to Golgi vesicle-mediated transport"/>
    <property type="evidence" value="ECO:0007669"/>
    <property type="project" value="InterPro"/>
</dbReference>
<sequence length="898" mass="99892">MAGVVHTSPGYTRDELEQDARRILEYVQPALHPDAQRMAGTDADMRLLPVLLQHDRLTAEHLDTLLQTAHMDKDAAMSRLQDAESQLRECVNDVLRLHGAPTSEDDDDDDLLTSSIEPLMALLEDKHPKHTQDIPKTDESGASEQLASLYAARACTQLLADAEETQRLAASSPINALVQLSALAEDAPQRGPRDCPMLMRTMSCLTQSRDALCEQIKLERTEALRTAFKQAAWPPPAYQSPETMTRDTPAYHLLGHPAVELAWADVCEWQFTAATIGLIPSPSCITAPATVTGTSDCLNASCRDAAPGSDTYVPLLAVQVMMEQILLRFRYHFDGARSTNRLDKPEWFLAHILGLIQVLGNLFEASPDPWTPGGDVAELTRRRRDTSLAEAPLRQRYVAVDAPSELLHALLYPARRKIQASMHRLVCERALLAHNIYQFITFDADLRDTYAPARVSAISLADEILAHETWFQSWLDGERAFTEQRFVSLMEKPGAWNLVQADTMDDEGVASTTLSDEEIDVDTATTTRCACSLVHMLTGVTEQYKPLHSLPQRCAFIIKVQRPLLDMMHHRLVRHLDAFENMSTAFSRALPGDIASFSSGPGNELVRGEHGVTRVAKALLSADYIKKQLQEWSESTFFLGMAQDIAELDTSSPLYRLMALKSSKDDLDSASLMSVLQRGIQRGASAAAQLRPLSSAAKEEPAPQPNQTEETDMLGIWDYYVAKFEIIATRSAHALERLTVAEVLDLLKPYILRRWDHDEPVDDQETASQDQADQHQDIPTRELIPALSKLTTMLQHMVQVLPPNLLLPVYRHIAASLSHAIVERVLMPNARFSQQFTASQAQRFCLDVKQGWLHVAQEIAIHPKVSARQAKGIPTGLGRDPATAWRVLVDASKQLELS</sequence>
<dbReference type="InterPro" id="IPR007528">
    <property type="entry name" value="RINT1_Tip20"/>
</dbReference>
<dbReference type="PROSITE" id="PS51386">
    <property type="entry name" value="RINT1_TIP20"/>
    <property type="match status" value="1"/>
</dbReference>
<dbReference type="Gene3D" id="1.20.58.670">
    <property type="entry name" value="Dsl1p vesicle tethering complex, Tip20p subunit, domain D"/>
    <property type="match status" value="1"/>
</dbReference>
<evidence type="ECO:0000256" key="1">
    <source>
        <dbReference type="SAM" id="MobiDB-lite"/>
    </source>
</evidence>
<proteinExistence type="predicted"/>
<dbReference type="Pfam" id="PF04437">
    <property type="entry name" value="RINT1_TIP1"/>
    <property type="match status" value="1"/>
</dbReference>
<protein>
    <submittedName>
        <fullName evidence="2">RAD50-interacting protein 1</fullName>
    </submittedName>
</protein>
<keyword evidence="3" id="KW-1185">Reference proteome</keyword>
<evidence type="ECO:0000313" key="2">
    <source>
        <dbReference type="EMBL" id="AYO42328.1"/>
    </source>
</evidence>
<name>A0A3G2S5G3_MALR7</name>
<feature type="region of interest" description="Disordered" evidence="1">
    <location>
        <begin position="760"/>
        <end position="779"/>
    </location>
</feature>
<evidence type="ECO:0000313" key="3">
    <source>
        <dbReference type="Proteomes" id="UP000269793"/>
    </source>
</evidence>
<dbReference type="PANTHER" id="PTHR13520:SF0">
    <property type="entry name" value="RAD50-INTERACTING PROTEIN 1"/>
    <property type="match status" value="1"/>
</dbReference>
<dbReference type="EMBL" id="CP033149">
    <property type="protein sequence ID" value="AYO42328.1"/>
    <property type="molecule type" value="Genomic_DNA"/>
</dbReference>
<reference evidence="2 3" key="1">
    <citation type="submission" date="2018-10" db="EMBL/GenBank/DDBJ databases">
        <title>Complete genome sequence of Malassezia restricta CBS 7877.</title>
        <authorList>
            <person name="Morand S.C."/>
            <person name="Bertignac M."/>
            <person name="Iltis A."/>
            <person name="Kolder I."/>
            <person name="Pirovano W."/>
            <person name="Jourdain R."/>
            <person name="Clavaud C."/>
        </authorList>
    </citation>
    <scope>NUCLEOTIDE SEQUENCE [LARGE SCALE GENOMIC DNA]</scope>
    <source>
        <strain evidence="2 3">CBS 7877</strain>
    </source>
</reference>
<dbReference type="OrthoDB" id="407410at2759"/>
<dbReference type="VEuPathDB" id="FungiDB:DNF11_1378"/>
<dbReference type="GO" id="GO:0006890">
    <property type="term" value="P:retrograde vesicle-mediated transport, Golgi to endoplasmic reticulum"/>
    <property type="evidence" value="ECO:0007669"/>
    <property type="project" value="InterPro"/>
</dbReference>
<dbReference type="InterPro" id="IPR042044">
    <property type="entry name" value="EXOC6PINT-1/Sec15/Tip20_C_dom2"/>
</dbReference>